<reference evidence="1" key="1">
    <citation type="submission" date="2020-02" db="EMBL/GenBank/DDBJ databases">
        <title>Unexpected conservation and global transmission of agrobacterial virulence plasmids.</title>
        <authorList>
            <person name="Weisberg A.J."/>
            <person name="Davis E.W. II"/>
            <person name="Tabima J.R."/>
            <person name="Belcher M.S."/>
            <person name="Miller M."/>
            <person name="Kuo C.-H."/>
            <person name="Loper J.E."/>
            <person name="Grunwald N.J."/>
            <person name="Putnam M.L."/>
            <person name="Chang J.H."/>
        </authorList>
    </citation>
    <scope>NUCLEOTIDE SEQUENCE</scope>
    <source>
        <strain evidence="1">Q15/94</strain>
    </source>
</reference>
<proteinExistence type="predicted"/>
<dbReference type="EMBL" id="CP049216">
    <property type="protein sequence ID" value="QTG12361.1"/>
    <property type="molecule type" value="Genomic_DNA"/>
</dbReference>
<gene>
    <name evidence="1" type="ORF">G6M86_03495</name>
</gene>
<name>A0AAJ4T8X6_AGRTU</name>
<dbReference type="RefSeq" id="WP_333721831.1">
    <property type="nucleotide sequence ID" value="NZ_CP049216.1"/>
</dbReference>
<sequence length="69" mass="7860">MTQSITVFMRHIRAADLCAGGTREWFSRHGFDWSDFITNGIPIEKMEATGDPLALRVTAQARKEYEDGR</sequence>
<dbReference type="AlphaFoldDB" id="A0AAJ4T8X6"/>
<evidence type="ECO:0000313" key="2">
    <source>
        <dbReference type="Proteomes" id="UP000663946"/>
    </source>
</evidence>
<protein>
    <submittedName>
        <fullName evidence="1">Uncharacterized protein</fullName>
    </submittedName>
</protein>
<accession>A0AAJ4T8X6</accession>
<evidence type="ECO:0000313" key="1">
    <source>
        <dbReference type="EMBL" id="QTG12361.1"/>
    </source>
</evidence>
<dbReference type="Proteomes" id="UP000663946">
    <property type="component" value="Chromosome 1"/>
</dbReference>
<organism evidence="1 2">
    <name type="scientific">Agrobacterium tumefaciens</name>
    <dbReference type="NCBI Taxonomy" id="358"/>
    <lineage>
        <taxon>Bacteria</taxon>
        <taxon>Pseudomonadati</taxon>
        <taxon>Pseudomonadota</taxon>
        <taxon>Alphaproteobacteria</taxon>
        <taxon>Hyphomicrobiales</taxon>
        <taxon>Rhizobiaceae</taxon>
        <taxon>Rhizobium/Agrobacterium group</taxon>
        <taxon>Agrobacterium</taxon>
        <taxon>Agrobacterium tumefaciens complex</taxon>
    </lineage>
</organism>